<organism evidence="2 3">
    <name type="scientific">Sphingomonas sediminicola</name>
    <dbReference type="NCBI Taxonomy" id="386874"/>
    <lineage>
        <taxon>Bacteria</taxon>
        <taxon>Pseudomonadati</taxon>
        <taxon>Pseudomonadota</taxon>
        <taxon>Alphaproteobacteria</taxon>
        <taxon>Sphingomonadales</taxon>
        <taxon>Sphingomonadaceae</taxon>
        <taxon>Sphingomonas</taxon>
    </lineage>
</organism>
<evidence type="ECO:0000313" key="2">
    <source>
        <dbReference type="EMBL" id="QNP46436.1"/>
    </source>
</evidence>
<keyword evidence="3" id="KW-1185">Reference proteome</keyword>
<accession>A0ABX6T999</accession>
<feature type="signal peptide" evidence="1">
    <location>
        <begin position="1"/>
        <end position="20"/>
    </location>
</feature>
<dbReference type="EMBL" id="CP060782">
    <property type="protein sequence ID" value="QNP46436.1"/>
    <property type="molecule type" value="Genomic_DNA"/>
</dbReference>
<dbReference type="InterPro" id="IPR018673">
    <property type="entry name" value="DUF2141"/>
</dbReference>
<sequence length="141" mass="15530">MTRFATLLVAIPLISATAPAATVEVDLTALRNTHGAIRLCMTRNPAHFPNCKADPDAFKQSVPADIRRIQFTGVPAGRYALSVFHDENANQKLDTLVGIPREGFGFSRNPGIRFGPPRFEKVSIELTSGFTRTSVRMQYLL</sequence>
<name>A0ABX6T999_9SPHN</name>
<protein>
    <submittedName>
        <fullName evidence="2">DUF2141 domain-containing protein</fullName>
    </submittedName>
</protein>
<reference evidence="2 3" key="1">
    <citation type="submission" date="2020-08" db="EMBL/GenBank/DDBJ databases">
        <title>Genome sequence of Sphingomonas sediminicola KACC 15039T.</title>
        <authorList>
            <person name="Hyun D.-W."/>
            <person name="Bae J.-W."/>
        </authorList>
    </citation>
    <scope>NUCLEOTIDE SEQUENCE [LARGE SCALE GENOMIC DNA]</scope>
    <source>
        <strain evidence="2 3">KACC 15039</strain>
    </source>
</reference>
<evidence type="ECO:0000256" key="1">
    <source>
        <dbReference type="SAM" id="SignalP"/>
    </source>
</evidence>
<feature type="chain" id="PRO_5046798061" evidence="1">
    <location>
        <begin position="21"/>
        <end position="141"/>
    </location>
</feature>
<proteinExistence type="predicted"/>
<dbReference type="RefSeq" id="WP_187709389.1">
    <property type="nucleotide sequence ID" value="NZ_CP060782.1"/>
</dbReference>
<gene>
    <name evidence="2" type="ORF">H9L14_04465</name>
</gene>
<dbReference type="Proteomes" id="UP000516105">
    <property type="component" value="Chromosome"/>
</dbReference>
<evidence type="ECO:0000313" key="3">
    <source>
        <dbReference type="Proteomes" id="UP000516105"/>
    </source>
</evidence>
<dbReference type="Pfam" id="PF09912">
    <property type="entry name" value="DUF2141"/>
    <property type="match status" value="1"/>
</dbReference>
<keyword evidence="1" id="KW-0732">Signal</keyword>